<dbReference type="Proteomes" id="UP000694501">
    <property type="component" value="Unassembled WGS sequence"/>
</dbReference>
<accession>A0A949JEG6</accession>
<feature type="compositionally biased region" description="Low complexity" evidence="1">
    <location>
        <begin position="219"/>
        <end position="230"/>
    </location>
</feature>
<feature type="compositionally biased region" description="Low complexity" evidence="1">
    <location>
        <begin position="192"/>
        <end position="210"/>
    </location>
</feature>
<dbReference type="AlphaFoldDB" id="A0A949JEG6"/>
<feature type="region of interest" description="Disordered" evidence="1">
    <location>
        <begin position="508"/>
        <end position="538"/>
    </location>
</feature>
<dbReference type="Pfam" id="PF13560">
    <property type="entry name" value="HTH_31"/>
    <property type="match status" value="1"/>
</dbReference>
<dbReference type="CDD" id="cd00093">
    <property type="entry name" value="HTH_XRE"/>
    <property type="match status" value="1"/>
</dbReference>
<evidence type="ECO:0000256" key="2">
    <source>
        <dbReference type="SAM" id="Phobius"/>
    </source>
</evidence>
<feature type="transmembrane region" description="Helical" evidence="2">
    <location>
        <begin position="246"/>
        <end position="268"/>
    </location>
</feature>
<proteinExistence type="predicted"/>
<evidence type="ECO:0000256" key="1">
    <source>
        <dbReference type="SAM" id="MobiDB-lite"/>
    </source>
</evidence>
<comment type="caution">
    <text evidence="4">The sequence shown here is derived from an EMBL/GenBank/DDBJ whole genome shotgun (WGS) entry which is preliminary data.</text>
</comment>
<evidence type="ECO:0000313" key="5">
    <source>
        <dbReference type="Proteomes" id="UP000694501"/>
    </source>
</evidence>
<feature type="compositionally biased region" description="Basic and acidic residues" evidence="1">
    <location>
        <begin position="294"/>
        <end position="336"/>
    </location>
</feature>
<feature type="domain" description="HTH cro/C1-type" evidence="3">
    <location>
        <begin position="54"/>
        <end position="110"/>
    </location>
</feature>
<keyword evidence="2" id="KW-1133">Transmembrane helix</keyword>
<name>A0A949JEG6_9ACTN</name>
<keyword evidence="2" id="KW-0812">Transmembrane</keyword>
<feature type="compositionally biased region" description="Polar residues" evidence="1">
    <location>
        <begin position="513"/>
        <end position="523"/>
    </location>
</feature>
<keyword evidence="5" id="KW-1185">Reference proteome</keyword>
<protein>
    <submittedName>
        <fullName evidence="4">Helix-turn-helix domain-containing protein</fullName>
    </submittedName>
</protein>
<evidence type="ECO:0000259" key="3">
    <source>
        <dbReference type="SMART" id="SM00530"/>
    </source>
</evidence>
<gene>
    <name evidence="4" type="ORF">JGS22_005260</name>
</gene>
<dbReference type="EMBL" id="JAELVF020000001">
    <property type="protein sequence ID" value="MBU7597060.1"/>
    <property type="molecule type" value="Genomic_DNA"/>
</dbReference>
<reference evidence="4" key="1">
    <citation type="submission" date="2021-06" db="EMBL/GenBank/DDBJ databases">
        <title>Sequencing of actinobacteria type strains.</title>
        <authorList>
            <person name="Nguyen G.-S."/>
            <person name="Wentzel A."/>
        </authorList>
    </citation>
    <scope>NUCLEOTIDE SEQUENCE</scope>
    <source>
        <strain evidence="4">P38-E01</strain>
    </source>
</reference>
<organism evidence="4 5">
    <name type="scientific">Streptomyces tardus</name>
    <dbReference type="NCBI Taxonomy" id="2780544"/>
    <lineage>
        <taxon>Bacteria</taxon>
        <taxon>Bacillati</taxon>
        <taxon>Actinomycetota</taxon>
        <taxon>Actinomycetes</taxon>
        <taxon>Kitasatosporales</taxon>
        <taxon>Streptomycetaceae</taxon>
        <taxon>Streptomyces</taxon>
    </lineage>
</organism>
<keyword evidence="2" id="KW-0472">Membrane</keyword>
<evidence type="ECO:0000313" key="4">
    <source>
        <dbReference type="EMBL" id="MBU7597060.1"/>
    </source>
</evidence>
<feature type="region of interest" description="Disordered" evidence="1">
    <location>
        <begin position="275"/>
        <end position="342"/>
    </location>
</feature>
<sequence>MTEACTACRPNCQHLLRGWDAGTLVPALTRGNAGGLERSAGTEACVGAEEFTRRLGELKERSGLSYGALAKRLHMSTSTVHRYVNGGAVPQEFAPVERLARVCRARPEEVVELHRLWILADAARGRAGSEASPPEAARSDPKPGSAPEGSTSTGARGIPAEEGAEAPSHPAAGATADEGGSAADRRTPVKPAGPRVAATAGTAATGAGASAPGGGVPGGELDAVGDAPVGPGAGPPDRRRARRRRLALGCGAATAVGALVLGLAWIGGDTGGGSEDMSGAAAGGGGAQRPSTEGTHDEAEGDSGAERTDDPSKQPEDGPDESREPQPGDGNADRPDSGGVPVTARVRPYVYESPCSQHFLVDREPGQLPKPPDESGAPSWVTAFGAVPAEQQLVEVTLQGTGEETVVLEAARVRVAGTRTPLAWNEYATGIGCGGEVRTRAFSVDLDAARPEPLPANGQRDFPYKVSESDPEVFLFKAGVRKQDVSWYLELEWSSGGRHGVLRVDAAGKPFRTSGTDGRTQYQWPPGYEDGWQPAPEG</sequence>
<feature type="region of interest" description="Disordered" evidence="1">
    <location>
        <begin position="124"/>
        <end position="240"/>
    </location>
</feature>
<dbReference type="InterPro" id="IPR001387">
    <property type="entry name" value="Cro/C1-type_HTH"/>
</dbReference>
<dbReference type="SMART" id="SM00530">
    <property type="entry name" value="HTH_XRE"/>
    <property type="match status" value="1"/>
</dbReference>